<feature type="compositionally biased region" description="Acidic residues" evidence="3">
    <location>
        <begin position="472"/>
        <end position="503"/>
    </location>
</feature>
<feature type="region of interest" description="Disordered" evidence="3">
    <location>
        <begin position="467"/>
        <end position="586"/>
    </location>
</feature>
<keyword evidence="6" id="KW-1185">Reference proteome</keyword>
<proteinExistence type="predicted"/>
<feature type="compositionally biased region" description="Polar residues" evidence="3">
    <location>
        <begin position="383"/>
        <end position="393"/>
    </location>
</feature>
<dbReference type="GO" id="GO:0003677">
    <property type="term" value="F:DNA binding"/>
    <property type="evidence" value="ECO:0007669"/>
    <property type="project" value="UniProtKB-UniRule"/>
</dbReference>
<evidence type="ECO:0000256" key="3">
    <source>
        <dbReference type="SAM" id="MobiDB-lite"/>
    </source>
</evidence>
<organism evidence="5 6">
    <name type="scientific">Dissophora globulifera</name>
    <dbReference type="NCBI Taxonomy" id="979702"/>
    <lineage>
        <taxon>Eukaryota</taxon>
        <taxon>Fungi</taxon>
        <taxon>Fungi incertae sedis</taxon>
        <taxon>Mucoromycota</taxon>
        <taxon>Mortierellomycotina</taxon>
        <taxon>Mortierellomycetes</taxon>
        <taxon>Mortierellales</taxon>
        <taxon>Mortierellaceae</taxon>
        <taxon>Dissophora</taxon>
    </lineage>
</organism>
<comment type="caution">
    <text evidence="5">The sequence shown here is derived from an EMBL/GenBank/DDBJ whole genome shotgun (WGS) entry which is preliminary data.</text>
</comment>
<feature type="compositionally biased region" description="Basic and acidic residues" evidence="3">
    <location>
        <begin position="504"/>
        <end position="514"/>
    </location>
</feature>
<evidence type="ECO:0000256" key="1">
    <source>
        <dbReference type="ARBA" id="ARBA00023125"/>
    </source>
</evidence>
<feature type="region of interest" description="Disordered" evidence="3">
    <location>
        <begin position="222"/>
        <end position="245"/>
    </location>
</feature>
<sequence length="586" mass="62597">MSALSSIVNSTSPKGKQPSVPPSVAPTASNGTGSNTTLTNNTTTAPAVTTSSAASGAGAGQSERAVAAAAATTADDIKYKRKYKDLKKRIRDIEEVRGDEPSAALLEWDLYEMIRRSLLFALTEKNGDDVREGWRCFLFDKLDHSDNATHPSTTSTSTSDSDTDDDRNGADAKSHHRHHSGSSARHGHGHGHGGHGHGHGHGHGADRLKRYRHSYTGAGGAGNLHLLRSGTPPSRGSSVAGAMGIGGMSSSSLQVINPTLSAPQSQAASPGRNGGDNGNGGGGGANGAEKRAATAGGANKKRRKDPLAPKRPSNAFFIFSQQHRQQAREEKKEGNQSELTKFLGQRWKSMASTEKKIYSELAIQDRQRYIDEMHQYEQEHGQETNQNHLNDSPTKAIKKTTGKVGRPSKHDKYAAEAKENSAVNNDGSSNGNAMTSTLTSAAAASTVTEDSTSNEHLLAKKMGIHSMINGDTEGEGEEMTSHDGEDDEDDVRMLEDGTEDDHEIDLGDHDHDHDDENEEDEGDHEDEDGEDEEDTVGEGEHDMASEKRHLNGVMYGHGHGHGEDVDMVDAHRGQEPGSVHSLIATA</sequence>
<evidence type="ECO:0000313" key="6">
    <source>
        <dbReference type="Proteomes" id="UP000738325"/>
    </source>
</evidence>
<feature type="compositionally biased region" description="Polar residues" evidence="3">
    <location>
        <begin position="421"/>
        <end position="432"/>
    </location>
</feature>
<dbReference type="OrthoDB" id="1919336at2759"/>
<dbReference type="SUPFAM" id="SSF47095">
    <property type="entry name" value="HMG-box"/>
    <property type="match status" value="1"/>
</dbReference>
<keyword evidence="2" id="KW-0539">Nucleus</keyword>
<feature type="region of interest" description="Disordered" evidence="3">
    <location>
        <begin position="377"/>
        <end position="435"/>
    </location>
</feature>
<feature type="DNA-binding region" description="HMG box" evidence="2">
    <location>
        <begin position="309"/>
        <end position="377"/>
    </location>
</feature>
<dbReference type="PANTHER" id="PTHR48112">
    <property type="entry name" value="HIGH MOBILITY GROUP PROTEIN DSP1"/>
    <property type="match status" value="1"/>
</dbReference>
<dbReference type="GO" id="GO:0005634">
    <property type="term" value="C:nucleus"/>
    <property type="evidence" value="ECO:0007669"/>
    <property type="project" value="UniProtKB-UniRule"/>
</dbReference>
<keyword evidence="1 2" id="KW-0238">DNA-binding</keyword>
<dbReference type="InterPro" id="IPR050342">
    <property type="entry name" value="HMGB"/>
</dbReference>
<feature type="compositionally biased region" description="Basic residues" evidence="3">
    <location>
        <begin position="174"/>
        <end position="202"/>
    </location>
</feature>
<feature type="region of interest" description="Disordered" evidence="3">
    <location>
        <begin position="145"/>
        <end position="206"/>
    </location>
</feature>
<evidence type="ECO:0000313" key="5">
    <source>
        <dbReference type="EMBL" id="KAG0325342.1"/>
    </source>
</evidence>
<dbReference type="InterPro" id="IPR036910">
    <property type="entry name" value="HMG_box_dom_sf"/>
</dbReference>
<feature type="compositionally biased region" description="Basic and acidic residues" evidence="3">
    <location>
        <begin position="560"/>
        <end position="574"/>
    </location>
</feature>
<feature type="compositionally biased region" description="Low complexity" evidence="3">
    <location>
        <begin position="236"/>
        <end position="245"/>
    </location>
</feature>
<dbReference type="AlphaFoldDB" id="A0A9P6UY54"/>
<dbReference type="Proteomes" id="UP000738325">
    <property type="component" value="Unassembled WGS sequence"/>
</dbReference>
<feature type="region of interest" description="Disordered" evidence="3">
    <location>
        <begin position="1"/>
        <end position="64"/>
    </location>
</feature>
<dbReference type="PROSITE" id="PS50118">
    <property type="entry name" value="HMG_BOX_2"/>
    <property type="match status" value="1"/>
</dbReference>
<evidence type="ECO:0000256" key="2">
    <source>
        <dbReference type="PROSITE-ProRule" id="PRU00267"/>
    </source>
</evidence>
<feature type="compositionally biased region" description="Basic residues" evidence="3">
    <location>
        <begin position="396"/>
        <end position="407"/>
    </location>
</feature>
<accession>A0A9P6UY54</accession>
<protein>
    <recommendedName>
        <fullName evidence="4">HMG box domain-containing protein</fullName>
    </recommendedName>
</protein>
<dbReference type="Gene3D" id="1.10.30.10">
    <property type="entry name" value="High mobility group box domain"/>
    <property type="match status" value="1"/>
</dbReference>
<reference evidence="5" key="1">
    <citation type="journal article" date="2020" name="Fungal Divers.">
        <title>Resolving the Mortierellaceae phylogeny through synthesis of multi-gene phylogenetics and phylogenomics.</title>
        <authorList>
            <person name="Vandepol N."/>
            <person name="Liber J."/>
            <person name="Desiro A."/>
            <person name="Na H."/>
            <person name="Kennedy M."/>
            <person name="Barry K."/>
            <person name="Grigoriev I.V."/>
            <person name="Miller A.N."/>
            <person name="O'Donnell K."/>
            <person name="Stajich J.E."/>
            <person name="Bonito G."/>
        </authorList>
    </citation>
    <scope>NUCLEOTIDE SEQUENCE</scope>
    <source>
        <strain evidence="5">REB-010B</strain>
    </source>
</reference>
<dbReference type="EMBL" id="JAAAIP010000116">
    <property type="protein sequence ID" value="KAG0325342.1"/>
    <property type="molecule type" value="Genomic_DNA"/>
</dbReference>
<dbReference type="PANTHER" id="PTHR48112:SF22">
    <property type="entry name" value="MITOCHONDRIAL TRANSCRIPTION FACTOR A, ISOFORM B"/>
    <property type="match status" value="1"/>
</dbReference>
<dbReference type="InterPro" id="IPR009071">
    <property type="entry name" value="HMG_box_dom"/>
</dbReference>
<feature type="compositionally biased region" description="Acidic residues" evidence="3">
    <location>
        <begin position="515"/>
        <end position="537"/>
    </location>
</feature>
<feature type="compositionally biased region" description="Low complexity" evidence="3">
    <location>
        <begin position="25"/>
        <end position="56"/>
    </location>
</feature>
<dbReference type="CDD" id="cd22016">
    <property type="entry name" value="HMG-box_NHP10-like"/>
    <property type="match status" value="1"/>
</dbReference>
<feature type="compositionally biased region" description="Gly residues" evidence="3">
    <location>
        <begin position="272"/>
        <end position="286"/>
    </location>
</feature>
<gene>
    <name evidence="5" type="ORF">BGZ99_000756</name>
</gene>
<dbReference type="SMART" id="SM00398">
    <property type="entry name" value="HMG"/>
    <property type="match status" value="1"/>
</dbReference>
<feature type="compositionally biased region" description="Basic and acidic residues" evidence="3">
    <location>
        <begin position="408"/>
        <end position="419"/>
    </location>
</feature>
<feature type="region of interest" description="Disordered" evidence="3">
    <location>
        <begin position="260"/>
        <end position="314"/>
    </location>
</feature>
<feature type="domain" description="HMG box" evidence="4">
    <location>
        <begin position="309"/>
        <end position="377"/>
    </location>
</feature>
<feature type="compositionally biased region" description="Polar residues" evidence="3">
    <location>
        <begin position="1"/>
        <end position="14"/>
    </location>
</feature>
<feature type="compositionally biased region" description="Basic and acidic residues" evidence="3">
    <location>
        <begin position="538"/>
        <end position="549"/>
    </location>
</feature>
<name>A0A9P6UY54_9FUNG</name>
<dbReference type="Pfam" id="PF00505">
    <property type="entry name" value="HMG_box"/>
    <property type="match status" value="1"/>
</dbReference>
<evidence type="ECO:0000259" key="4">
    <source>
        <dbReference type="PROSITE" id="PS50118"/>
    </source>
</evidence>